<reference evidence="1 3" key="1">
    <citation type="journal article" date="2014" name="Nat. Genet.">
        <title>Genome and transcriptome of the porcine whipworm Trichuris suis.</title>
        <authorList>
            <person name="Jex A.R."/>
            <person name="Nejsum P."/>
            <person name="Schwarz E.M."/>
            <person name="Hu L."/>
            <person name="Young N.D."/>
            <person name="Hall R.S."/>
            <person name="Korhonen P.K."/>
            <person name="Liao S."/>
            <person name="Thamsborg S."/>
            <person name="Xia J."/>
            <person name="Xu P."/>
            <person name="Wang S."/>
            <person name="Scheerlinck J.P."/>
            <person name="Hofmann A."/>
            <person name="Sternberg P.W."/>
            <person name="Wang J."/>
            <person name="Gasser R.B."/>
        </authorList>
    </citation>
    <scope>NUCLEOTIDE SEQUENCE [LARGE SCALE GENOMIC DNA]</scope>
    <source>
        <strain evidence="2">DCEP-RM93F</strain>
        <strain evidence="1">DCEP-RM93M</strain>
    </source>
</reference>
<proteinExistence type="predicted"/>
<dbReference type="AlphaFoldDB" id="A0A085M5W7"/>
<dbReference type="EMBL" id="KL363225">
    <property type="protein sequence ID" value="KFD52613.1"/>
    <property type="molecule type" value="Genomic_DNA"/>
</dbReference>
<accession>A0A085M5W7</accession>
<evidence type="ECO:0000313" key="2">
    <source>
        <dbReference type="EMBL" id="KFD63511.1"/>
    </source>
</evidence>
<name>A0A085M5W7_9BILA</name>
<sequence length="126" mass="15140">MDLFQSALILRLYHNDGMGNHFMKRKDLVLRQKTKIAQKMPVDLREKLRDFRRLHPRRVERMDGGWAQELHGSGRMQAPLVNLLCQLIINARSKVKTETVMLLSKVLQLYRVGRHRRRWATRQRRR</sequence>
<evidence type="ECO:0000313" key="3">
    <source>
        <dbReference type="Proteomes" id="UP000030764"/>
    </source>
</evidence>
<keyword evidence="3" id="KW-1185">Reference proteome</keyword>
<gene>
    <name evidence="1" type="ORF">M513_06460</name>
    <name evidence="2" type="ORF">M514_06460</name>
</gene>
<protein>
    <submittedName>
        <fullName evidence="1">Uncharacterized protein</fullName>
    </submittedName>
</protein>
<dbReference type="EMBL" id="KL367572">
    <property type="protein sequence ID" value="KFD63511.1"/>
    <property type="molecule type" value="Genomic_DNA"/>
</dbReference>
<dbReference type="Proteomes" id="UP000030758">
    <property type="component" value="Unassembled WGS sequence"/>
</dbReference>
<feature type="non-terminal residue" evidence="1">
    <location>
        <position position="126"/>
    </location>
</feature>
<evidence type="ECO:0000313" key="1">
    <source>
        <dbReference type="EMBL" id="KFD52613.1"/>
    </source>
</evidence>
<dbReference type="Proteomes" id="UP000030764">
    <property type="component" value="Unassembled WGS sequence"/>
</dbReference>
<organism evidence="1 3">
    <name type="scientific">Trichuris suis</name>
    <name type="common">pig whipworm</name>
    <dbReference type="NCBI Taxonomy" id="68888"/>
    <lineage>
        <taxon>Eukaryota</taxon>
        <taxon>Metazoa</taxon>
        <taxon>Ecdysozoa</taxon>
        <taxon>Nematoda</taxon>
        <taxon>Enoplea</taxon>
        <taxon>Dorylaimia</taxon>
        <taxon>Trichinellida</taxon>
        <taxon>Trichuridae</taxon>
        <taxon>Trichuris</taxon>
    </lineage>
</organism>